<proteinExistence type="predicted"/>
<evidence type="ECO:0000313" key="2">
    <source>
        <dbReference type="Proteomes" id="UP000297245"/>
    </source>
</evidence>
<keyword evidence="2" id="KW-1185">Reference proteome</keyword>
<dbReference type="Proteomes" id="UP000297245">
    <property type="component" value="Unassembled WGS sequence"/>
</dbReference>
<sequence>MNPPDVDPESFNEIKHLLDKILAEQIPSRSQPSRFPMLNSLLTVEDIEEGKAHVEEHLKSSACGADKITYEKVLALDNELLCVFLNECIRTRQIPYMGLESCLLKFLTLLIHLRIYKVLEENNLIPASQNGFRSKFQTNNNAFILRTLIDKAMAEGDTLFVVFLDISNAFPSADHSFLWLRMQTLGLTGIYFD</sequence>
<evidence type="ECO:0000313" key="1">
    <source>
        <dbReference type="EMBL" id="THU98165.1"/>
    </source>
</evidence>
<name>A0A4V4HGB2_DENBC</name>
<dbReference type="EMBL" id="ML179141">
    <property type="protein sequence ID" value="THU98165.1"/>
    <property type="molecule type" value="Genomic_DNA"/>
</dbReference>
<gene>
    <name evidence="1" type="ORF">K435DRAFT_622703</name>
</gene>
<feature type="non-terminal residue" evidence="1">
    <location>
        <position position="193"/>
    </location>
</feature>
<accession>A0A4V4HGB2</accession>
<dbReference type="AlphaFoldDB" id="A0A4V4HGB2"/>
<protein>
    <submittedName>
        <fullName evidence="1">Uncharacterized protein</fullName>
    </submittedName>
</protein>
<organism evidence="1 2">
    <name type="scientific">Dendrothele bispora (strain CBS 962.96)</name>
    <dbReference type="NCBI Taxonomy" id="1314807"/>
    <lineage>
        <taxon>Eukaryota</taxon>
        <taxon>Fungi</taxon>
        <taxon>Dikarya</taxon>
        <taxon>Basidiomycota</taxon>
        <taxon>Agaricomycotina</taxon>
        <taxon>Agaricomycetes</taxon>
        <taxon>Agaricomycetidae</taxon>
        <taxon>Agaricales</taxon>
        <taxon>Agaricales incertae sedis</taxon>
        <taxon>Dendrothele</taxon>
    </lineage>
</organism>
<dbReference type="OrthoDB" id="3049395at2759"/>
<reference evidence="1 2" key="1">
    <citation type="journal article" date="2019" name="Nat. Ecol. Evol.">
        <title>Megaphylogeny resolves global patterns of mushroom evolution.</title>
        <authorList>
            <person name="Varga T."/>
            <person name="Krizsan K."/>
            <person name="Foldi C."/>
            <person name="Dima B."/>
            <person name="Sanchez-Garcia M."/>
            <person name="Sanchez-Ramirez S."/>
            <person name="Szollosi G.J."/>
            <person name="Szarkandi J.G."/>
            <person name="Papp V."/>
            <person name="Albert L."/>
            <person name="Andreopoulos W."/>
            <person name="Angelini C."/>
            <person name="Antonin V."/>
            <person name="Barry K.W."/>
            <person name="Bougher N.L."/>
            <person name="Buchanan P."/>
            <person name="Buyck B."/>
            <person name="Bense V."/>
            <person name="Catcheside P."/>
            <person name="Chovatia M."/>
            <person name="Cooper J."/>
            <person name="Damon W."/>
            <person name="Desjardin D."/>
            <person name="Finy P."/>
            <person name="Geml J."/>
            <person name="Haridas S."/>
            <person name="Hughes K."/>
            <person name="Justo A."/>
            <person name="Karasinski D."/>
            <person name="Kautmanova I."/>
            <person name="Kiss B."/>
            <person name="Kocsube S."/>
            <person name="Kotiranta H."/>
            <person name="LaButti K.M."/>
            <person name="Lechner B.E."/>
            <person name="Liimatainen K."/>
            <person name="Lipzen A."/>
            <person name="Lukacs Z."/>
            <person name="Mihaltcheva S."/>
            <person name="Morgado L.N."/>
            <person name="Niskanen T."/>
            <person name="Noordeloos M.E."/>
            <person name="Ohm R.A."/>
            <person name="Ortiz-Santana B."/>
            <person name="Ovrebo C."/>
            <person name="Racz N."/>
            <person name="Riley R."/>
            <person name="Savchenko A."/>
            <person name="Shiryaev A."/>
            <person name="Soop K."/>
            <person name="Spirin V."/>
            <person name="Szebenyi C."/>
            <person name="Tomsovsky M."/>
            <person name="Tulloss R.E."/>
            <person name="Uehling J."/>
            <person name="Grigoriev I.V."/>
            <person name="Vagvolgyi C."/>
            <person name="Papp T."/>
            <person name="Martin F.M."/>
            <person name="Miettinen O."/>
            <person name="Hibbett D.S."/>
            <person name="Nagy L.G."/>
        </authorList>
    </citation>
    <scope>NUCLEOTIDE SEQUENCE [LARGE SCALE GENOMIC DNA]</scope>
    <source>
        <strain evidence="1 2">CBS 962.96</strain>
    </source>
</reference>